<dbReference type="EMBL" id="CYZT01000030">
    <property type="protein sequence ID" value="CUN96923.1"/>
    <property type="molecule type" value="Genomic_DNA"/>
</dbReference>
<name>A0A174B907_FLAPL</name>
<sequence length="101" mass="11450">MLSKRVLDALREQFHEEFGELSERDSYIKRMKADAFALIGSMTPNDRRLRCEVDDAINGIVSASSLLGFYIGVQTGADMERHISDSKLPEQILNAFQELNE</sequence>
<evidence type="ECO:0000313" key="2">
    <source>
        <dbReference type="Proteomes" id="UP000095746"/>
    </source>
</evidence>
<proteinExistence type="predicted"/>
<protein>
    <submittedName>
        <fullName evidence="1">Uncharacterized protein</fullName>
    </submittedName>
</protein>
<evidence type="ECO:0000313" key="1">
    <source>
        <dbReference type="EMBL" id="CUN96923.1"/>
    </source>
</evidence>
<dbReference type="RefSeq" id="WP_021630955.1">
    <property type="nucleotide sequence ID" value="NZ_JADMOW010000014.1"/>
</dbReference>
<gene>
    <name evidence="1" type="ORF">ERS852411_00761</name>
</gene>
<dbReference type="Proteomes" id="UP000095746">
    <property type="component" value="Unassembled WGS sequence"/>
</dbReference>
<accession>A0A174B907</accession>
<organism evidence="1 2">
    <name type="scientific">Flavonifractor plautii</name>
    <name type="common">Fusobacterium plautii</name>
    <dbReference type="NCBI Taxonomy" id="292800"/>
    <lineage>
        <taxon>Bacteria</taxon>
        <taxon>Bacillati</taxon>
        <taxon>Bacillota</taxon>
        <taxon>Clostridia</taxon>
        <taxon>Eubacteriales</taxon>
        <taxon>Oscillospiraceae</taxon>
        <taxon>Flavonifractor</taxon>
    </lineage>
</organism>
<reference evidence="1 2" key="1">
    <citation type="submission" date="2015-09" db="EMBL/GenBank/DDBJ databases">
        <authorList>
            <consortium name="Pathogen Informatics"/>
        </authorList>
    </citation>
    <scope>NUCLEOTIDE SEQUENCE [LARGE SCALE GENOMIC DNA]</scope>
    <source>
        <strain evidence="1 2">2789STDY5608854</strain>
    </source>
</reference>
<dbReference type="AlphaFoldDB" id="A0A174B907"/>